<feature type="compositionally biased region" description="Basic and acidic residues" evidence="1">
    <location>
        <begin position="50"/>
        <end position="60"/>
    </location>
</feature>
<feature type="compositionally biased region" description="Basic residues" evidence="1">
    <location>
        <begin position="121"/>
        <end position="137"/>
    </location>
</feature>
<gene>
    <name evidence="2" type="ORF">D915_007019</name>
</gene>
<proteinExistence type="predicted"/>
<organism evidence="2 3">
    <name type="scientific">Fasciola hepatica</name>
    <name type="common">Liver fluke</name>
    <dbReference type="NCBI Taxonomy" id="6192"/>
    <lineage>
        <taxon>Eukaryota</taxon>
        <taxon>Metazoa</taxon>
        <taxon>Spiralia</taxon>
        <taxon>Lophotrochozoa</taxon>
        <taxon>Platyhelminthes</taxon>
        <taxon>Trematoda</taxon>
        <taxon>Digenea</taxon>
        <taxon>Plagiorchiida</taxon>
        <taxon>Echinostomata</taxon>
        <taxon>Echinostomatoidea</taxon>
        <taxon>Fasciolidae</taxon>
        <taxon>Fasciola</taxon>
    </lineage>
</organism>
<reference evidence="2" key="1">
    <citation type="submission" date="2019-03" db="EMBL/GenBank/DDBJ databases">
        <title>Improved annotation for the trematode Fasciola hepatica.</title>
        <authorList>
            <person name="Choi Y.-J."/>
            <person name="Martin J."/>
            <person name="Mitreva M."/>
        </authorList>
    </citation>
    <scope>NUCLEOTIDE SEQUENCE [LARGE SCALE GENOMIC DNA]</scope>
</reference>
<name>A0A4E0R6I3_FASHE</name>
<comment type="caution">
    <text evidence="2">The sequence shown here is derived from an EMBL/GenBank/DDBJ whole genome shotgun (WGS) entry which is preliminary data.</text>
</comment>
<feature type="compositionally biased region" description="Polar residues" evidence="1">
    <location>
        <begin position="69"/>
        <end position="85"/>
    </location>
</feature>
<keyword evidence="3" id="KW-1185">Reference proteome</keyword>
<evidence type="ECO:0000313" key="3">
    <source>
        <dbReference type="Proteomes" id="UP000230066"/>
    </source>
</evidence>
<evidence type="ECO:0000313" key="2">
    <source>
        <dbReference type="EMBL" id="THD22376.1"/>
    </source>
</evidence>
<accession>A0A4E0R6I3</accession>
<dbReference type="Proteomes" id="UP000230066">
    <property type="component" value="Unassembled WGS sequence"/>
</dbReference>
<evidence type="ECO:0000256" key="1">
    <source>
        <dbReference type="SAM" id="MobiDB-lite"/>
    </source>
</evidence>
<feature type="non-terminal residue" evidence="2">
    <location>
        <position position="1"/>
    </location>
</feature>
<sequence>KLQQALDAYEREIRREAKRKLELSASGVSAAANNSEFWLNVAQSQGSSDRWGHDGWEELQRPGPPITESFISYPSQSIRKQTATKTPAPKLPVADSTAPFVPLSTKDESNPQNSFVTDRSKIHKRNKKDKKKHKKDKKSVLSDQKAISPKGTPEKRKKRESRSSSISTIHSDEELEWLERK</sequence>
<dbReference type="AlphaFoldDB" id="A0A4E0R6I3"/>
<feature type="region of interest" description="Disordered" evidence="1">
    <location>
        <begin position="44"/>
        <end position="181"/>
    </location>
</feature>
<protein>
    <submittedName>
        <fullName evidence="2">Uncharacterized protein</fullName>
    </submittedName>
</protein>
<dbReference type="EMBL" id="JXXN02002802">
    <property type="protein sequence ID" value="THD22376.1"/>
    <property type="molecule type" value="Genomic_DNA"/>
</dbReference>